<dbReference type="EMBL" id="PSZG01000001">
    <property type="protein sequence ID" value="RKO75743.1"/>
    <property type="molecule type" value="Genomic_DNA"/>
</dbReference>
<evidence type="ECO:0000313" key="2">
    <source>
        <dbReference type="Proteomes" id="UP000269665"/>
    </source>
</evidence>
<proteinExistence type="predicted"/>
<dbReference type="Proteomes" id="UP000269665">
    <property type="component" value="Unassembled WGS sequence"/>
</dbReference>
<accession>A0A8B3FRH0</accession>
<protein>
    <submittedName>
        <fullName evidence="1">Uncharacterized protein</fullName>
    </submittedName>
</protein>
<comment type="caution">
    <text evidence="1">The sequence shown here is derived from an EMBL/GenBank/DDBJ whole genome shotgun (WGS) entry which is preliminary data.</text>
</comment>
<dbReference type="AlphaFoldDB" id="A0A8B3FRH0"/>
<gene>
    <name evidence="1" type="ORF">C5E00_02580</name>
</gene>
<organism evidence="1 2">
    <name type="scientific">Pectobacterium parmentieri</name>
    <dbReference type="NCBI Taxonomy" id="1905730"/>
    <lineage>
        <taxon>Bacteria</taxon>
        <taxon>Pseudomonadati</taxon>
        <taxon>Pseudomonadota</taxon>
        <taxon>Gammaproteobacteria</taxon>
        <taxon>Enterobacterales</taxon>
        <taxon>Pectobacteriaceae</taxon>
        <taxon>Pectobacterium</taxon>
    </lineage>
</organism>
<evidence type="ECO:0000313" key="1">
    <source>
        <dbReference type="EMBL" id="RKO75743.1"/>
    </source>
</evidence>
<name>A0A8B3FRH0_PECPM</name>
<sequence length="93" mass="10938">MSFGRIFKTHRGNIAEYFVLLSRLRRLIRRFVLQALIYFVLINERDFYIVSFFKKTMPTYTLFECVGSTDGCLPQAKSKTKFNINPGVFLTKN</sequence>
<reference evidence="1 2" key="1">
    <citation type="journal article" date="2018" name="BMC Genomics">
        <title>High genomic variability in the plant pathogenic bacterium Pectobacterium parmentieri deciphered from de novo assembled complete genomes.</title>
        <authorList>
            <person name="Zoledowska S."/>
            <person name="Motyka-Pomagruk A."/>
            <person name="Sledz W."/>
            <person name="Mengoni A."/>
            <person name="Lojkowska E."/>
        </authorList>
    </citation>
    <scope>NUCLEOTIDE SEQUENCE [LARGE SCALE GENOMIC DNA]</scope>
    <source>
        <strain evidence="1 2">IFB5626</strain>
    </source>
</reference>